<reference evidence="1" key="1">
    <citation type="submission" date="2014-11" db="EMBL/GenBank/DDBJ databases">
        <authorList>
            <person name="Amaro Gonzalez C."/>
        </authorList>
    </citation>
    <scope>NUCLEOTIDE SEQUENCE</scope>
</reference>
<protein>
    <submittedName>
        <fullName evidence="1">Uncharacterized protein</fullName>
    </submittedName>
</protein>
<evidence type="ECO:0000313" key="1">
    <source>
        <dbReference type="EMBL" id="JAI05007.1"/>
    </source>
</evidence>
<dbReference type="AlphaFoldDB" id="A0A0E9XRE6"/>
<organism evidence="1">
    <name type="scientific">Anguilla anguilla</name>
    <name type="common">European freshwater eel</name>
    <name type="synonym">Muraena anguilla</name>
    <dbReference type="NCBI Taxonomy" id="7936"/>
    <lineage>
        <taxon>Eukaryota</taxon>
        <taxon>Metazoa</taxon>
        <taxon>Chordata</taxon>
        <taxon>Craniata</taxon>
        <taxon>Vertebrata</taxon>
        <taxon>Euteleostomi</taxon>
        <taxon>Actinopterygii</taxon>
        <taxon>Neopterygii</taxon>
        <taxon>Teleostei</taxon>
        <taxon>Anguilliformes</taxon>
        <taxon>Anguillidae</taxon>
        <taxon>Anguilla</taxon>
    </lineage>
</organism>
<accession>A0A0E9XRE6</accession>
<name>A0A0E9XRE6_ANGAN</name>
<dbReference type="EMBL" id="GBXM01003571">
    <property type="protein sequence ID" value="JAI05007.1"/>
    <property type="molecule type" value="Transcribed_RNA"/>
</dbReference>
<reference evidence="1" key="2">
    <citation type="journal article" date="2015" name="Fish Shellfish Immunol.">
        <title>Early steps in the European eel (Anguilla anguilla)-Vibrio vulnificus interaction in the gills: Role of the RtxA13 toxin.</title>
        <authorList>
            <person name="Callol A."/>
            <person name="Pajuelo D."/>
            <person name="Ebbesson L."/>
            <person name="Teles M."/>
            <person name="MacKenzie S."/>
            <person name="Amaro C."/>
        </authorList>
    </citation>
    <scope>NUCLEOTIDE SEQUENCE</scope>
</reference>
<sequence length="23" mass="2815">MLLYRGCRFQIQSGFIHVKFDQQ</sequence>
<proteinExistence type="predicted"/>